<dbReference type="PANTHER" id="PTHR32303">
    <property type="entry name" value="QUINOPROTEIN ALCOHOL DEHYDROGENASE (CYTOCHROME C)"/>
    <property type="match status" value="1"/>
</dbReference>
<dbReference type="PANTHER" id="PTHR32303:SF4">
    <property type="entry name" value="QUINOPROTEIN GLUCOSE DEHYDROGENASE"/>
    <property type="match status" value="1"/>
</dbReference>
<comment type="cofactor">
    <cofactor evidence="1">
        <name>pyrroloquinoline quinone</name>
        <dbReference type="ChEBI" id="CHEBI:58442"/>
    </cofactor>
</comment>
<dbReference type="InterPro" id="IPR002372">
    <property type="entry name" value="PQQ_rpt_dom"/>
</dbReference>
<dbReference type="SMART" id="SM00564">
    <property type="entry name" value="PQQ"/>
    <property type="match status" value="6"/>
</dbReference>
<dbReference type="Gene3D" id="2.140.10.10">
    <property type="entry name" value="Quinoprotein alcohol dehydrogenase-like superfamily"/>
    <property type="match status" value="2"/>
</dbReference>
<dbReference type="SUPFAM" id="SSF46626">
    <property type="entry name" value="Cytochrome c"/>
    <property type="match status" value="1"/>
</dbReference>
<gene>
    <name evidence="10" type="ORF">AHMF7616_04146</name>
</gene>
<evidence type="ECO:0000256" key="1">
    <source>
        <dbReference type="ARBA" id="ARBA00001931"/>
    </source>
</evidence>
<sequence>MKFRLKFLAGGLLILGSCVPSGPEKNKTSLPTNQEDWRAYGGNKAGNRYSPLTQINTENVKNLKLAWSYDTGENKNPNERGGEIQCQPIVVNGILYGTTPRLKLFAIRAATGEQLWKFDPFADPNKKPRFHAIRGVAYWEDGTDKRILYSAGPYLYAINALTGEKVTSFGANGEVDLHEGLGDRATFGHDIKDLSVDMTTPGVVYKDLLIVGSRVSEYGDAAPGYIRAFNTRTGKLEWVFHTIPRPGEYGYETWPKDAYRNMGGANAWSGLVVDEKRGIVYTGTGSAAVDFYGGPRAGQNLFANSVLALNAETGKRVWHFQTQHHDLWDRDLPCPPNLMTVKHNGKLVDAVVQATKDGLIFVFDRDTGKPLFPVNEVAVPTSPALPGEHPSPTQPIPTKPAPFARQELTVADLTDRTPQAHAYVLDRFQNSLRGSKYMPPSLEGSLLFGFGGGAEWGGNAADPEGILYQNSNEMLWWLKMRDMRNQDKGVVSRGKSLFNSTCAVCHGVDGKGSGGGDQAQAYPVLTDVGKRLTREQIAATIRTGRGRMPSFQHIPEQDREAIINFLLNTEQKNTPTVTASAATDFHNAGQNLKAGENSDFPYVPPFLNNGYTQFRDPDNYPAIKPPWGTMNAIDLNTGEYLWRVPLGEYPELTKKGVPPTGTENHGGPIVTAGGLVFIAATYDEKIRAFDKKTGKVVWEYQLPAGGFATPITYMVDGKQYIAIAAGGTRYQLRPGGTYVAFALP</sequence>
<dbReference type="Proteomes" id="UP000253919">
    <property type="component" value="Unassembled WGS sequence"/>
</dbReference>
<dbReference type="InterPro" id="IPR009056">
    <property type="entry name" value="Cyt_c-like_dom"/>
</dbReference>
<dbReference type="GO" id="GO:0048038">
    <property type="term" value="F:quinone binding"/>
    <property type="evidence" value="ECO:0007669"/>
    <property type="project" value="InterPro"/>
</dbReference>
<dbReference type="Pfam" id="PF13442">
    <property type="entry name" value="Cytochrome_CBB3"/>
    <property type="match status" value="1"/>
</dbReference>
<evidence type="ECO:0000256" key="5">
    <source>
        <dbReference type="ARBA" id="ARBA00022729"/>
    </source>
</evidence>
<dbReference type="Pfam" id="PF01011">
    <property type="entry name" value="PQQ"/>
    <property type="match status" value="2"/>
</dbReference>
<dbReference type="Gene3D" id="1.10.760.10">
    <property type="entry name" value="Cytochrome c-like domain"/>
    <property type="match status" value="1"/>
</dbReference>
<dbReference type="GO" id="GO:0008876">
    <property type="term" value="F:quinoprotein glucose dehydrogenase activity"/>
    <property type="evidence" value="ECO:0007669"/>
    <property type="project" value="UniProtKB-EC"/>
</dbReference>
<reference evidence="10 11" key="1">
    <citation type="submission" date="2018-04" db="EMBL/GenBank/DDBJ databases">
        <title>Adhaeribacter sp. HMF7616 genome sequencing and assembly.</title>
        <authorList>
            <person name="Kang H."/>
            <person name="Kang J."/>
            <person name="Cha I."/>
            <person name="Kim H."/>
            <person name="Joh K."/>
        </authorList>
    </citation>
    <scope>NUCLEOTIDE SEQUENCE [LARGE SCALE GENOMIC DNA]</scope>
    <source>
        <strain evidence="10 11">HMF7616</strain>
    </source>
</reference>
<keyword evidence="6 10" id="KW-0560">Oxidoreductase</keyword>
<evidence type="ECO:0000256" key="8">
    <source>
        <dbReference type="PROSITE-ProRule" id="PRU00433"/>
    </source>
</evidence>
<keyword evidence="7 8" id="KW-0408">Iron</keyword>
<dbReference type="InterPro" id="IPR036909">
    <property type="entry name" value="Cyt_c-like_dom_sf"/>
</dbReference>
<evidence type="ECO:0000256" key="4">
    <source>
        <dbReference type="ARBA" id="ARBA00022723"/>
    </source>
</evidence>
<keyword evidence="11" id="KW-1185">Reference proteome</keyword>
<dbReference type="PROSITE" id="PS51257">
    <property type="entry name" value="PROKAR_LIPOPROTEIN"/>
    <property type="match status" value="1"/>
</dbReference>
<evidence type="ECO:0000256" key="2">
    <source>
        <dbReference type="ARBA" id="ARBA00008156"/>
    </source>
</evidence>
<keyword evidence="5" id="KW-0732">Signal</keyword>
<evidence type="ECO:0000256" key="3">
    <source>
        <dbReference type="ARBA" id="ARBA00022617"/>
    </source>
</evidence>
<keyword evidence="3 8" id="KW-0349">Heme</keyword>
<dbReference type="CDD" id="cd10280">
    <property type="entry name" value="PQQ_mGDH"/>
    <property type="match status" value="1"/>
</dbReference>
<dbReference type="RefSeq" id="WP_115374510.1">
    <property type="nucleotide sequence ID" value="NZ_QASA01000001.1"/>
</dbReference>
<evidence type="ECO:0000256" key="7">
    <source>
        <dbReference type="ARBA" id="ARBA00023004"/>
    </source>
</evidence>
<proteinExistence type="inferred from homology"/>
<dbReference type="InterPro" id="IPR018391">
    <property type="entry name" value="PQQ_b-propeller_rpt"/>
</dbReference>
<evidence type="ECO:0000256" key="6">
    <source>
        <dbReference type="ARBA" id="ARBA00023002"/>
    </source>
</evidence>
<dbReference type="InterPro" id="IPR017511">
    <property type="entry name" value="PQQ_mDH"/>
</dbReference>
<evidence type="ECO:0000259" key="9">
    <source>
        <dbReference type="PROSITE" id="PS51007"/>
    </source>
</evidence>
<keyword evidence="4 8" id="KW-0479">Metal-binding</keyword>
<organism evidence="10 11">
    <name type="scientific">Adhaeribacter pallidiroseus</name>
    <dbReference type="NCBI Taxonomy" id="2072847"/>
    <lineage>
        <taxon>Bacteria</taxon>
        <taxon>Pseudomonadati</taxon>
        <taxon>Bacteroidota</taxon>
        <taxon>Cytophagia</taxon>
        <taxon>Cytophagales</taxon>
        <taxon>Hymenobacteraceae</taxon>
        <taxon>Adhaeribacter</taxon>
    </lineage>
</organism>
<dbReference type="GO" id="GO:0020037">
    <property type="term" value="F:heme binding"/>
    <property type="evidence" value="ECO:0007669"/>
    <property type="project" value="InterPro"/>
</dbReference>
<comment type="similarity">
    <text evidence="2">Belongs to the bacterial PQQ dehydrogenase family.</text>
</comment>
<dbReference type="SUPFAM" id="SSF50998">
    <property type="entry name" value="Quinoprotein alcohol dehydrogenase-like"/>
    <property type="match status" value="1"/>
</dbReference>
<dbReference type="PROSITE" id="PS51007">
    <property type="entry name" value="CYTC"/>
    <property type="match status" value="1"/>
</dbReference>
<dbReference type="EC" id="1.1.5.2" evidence="10"/>
<feature type="domain" description="Cytochrome c" evidence="9">
    <location>
        <begin position="489"/>
        <end position="570"/>
    </location>
</feature>
<dbReference type="InterPro" id="IPR011047">
    <property type="entry name" value="Quinoprotein_ADH-like_sf"/>
</dbReference>
<dbReference type="AlphaFoldDB" id="A0A369QQF0"/>
<comment type="caution">
    <text evidence="10">The sequence shown here is derived from an EMBL/GenBank/DDBJ whole genome shotgun (WGS) entry which is preliminary data.</text>
</comment>
<evidence type="ECO:0000313" key="10">
    <source>
        <dbReference type="EMBL" id="RDC65516.1"/>
    </source>
</evidence>
<dbReference type="EMBL" id="QASA01000001">
    <property type="protein sequence ID" value="RDC65516.1"/>
    <property type="molecule type" value="Genomic_DNA"/>
</dbReference>
<protein>
    <submittedName>
        <fullName evidence="10">Quinoprotein glucose dehydrogenase (PQQ, quinone)</fullName>
        <ecNumber evidence="10">1.1.5.2</ecNumber>
    </submittedName>
</protein>
<dbReference type="GO" id="GO:0016020">
    <property type="term" value="C:membrane"/>
    <property type="evidence" value="ECO:0007669"/>
    <property type="project" value="InterPro"/>
</dbReference>
<dbReference type="GO" id="GO:0009055">
    <property type="term" value="F:electron transfer activity"/>
    <property type="evidence" value="ECO:0007669"/>
    <property type="project" value="InterPro"/>
</dbReference>
<evidence type="ECO:0000313" key="11">
    <source>
        <dbReference type="Proteomes" id="UP000253919"/>
    </source>
</evidence>
<accession>A0A369QQF0</accession>
<dbReference type="GO" id="GO:0046872">
    <property type="term" value="F:metal ion binding"/>
    <property type="evidence" value="ECO:0007669"/>
    <property type="project" value="UniProtKB-KW"/>
</dbReference>
<dbReference type="OrthoDB" id="9816081at2"/>
<name>A0A369QQF0_9BACT</name>